<keyword evidence="1" id="KW-0472">Membrane</keyword>
<evidence type="ECO:0000256" key="1">
    <source>
        <dbReference type="SAM" id="Phobius"/>
    </source>
</evidence>
<sequence length="66" mass="7418">MSLWSSYKSLSPKTRALFGVGVMGWASIGLWMSPRVEQAMGMVPTEQERAELDRKMAVKVSRVDKD</sequence>
<protein>
    <recommendedName>
        <fullName evidence="4">Ubiquinol-cytochrome-c reductase complex assembly factor 3</fullName>
    </recommendedName>
</protein>
<gene>
    <name evidence="2" type="ORF">BDW59DRAFT_156222</name>
</gene>
<dbReference type="Proteomes" id="UP001610335">
    <property type="component" value="Unassembled WGS sequence"/>
</dbReference>
<keyword evidence="1" id="KW-1133">Transmembrane helix</keyword>
<organism evidence="2 3">
    <name type="scientific">Aspergillus cavernicola</name>
    <dbReference type="NCBI Taxonomy" id="176166"/>
    <lineage>
        <taxon>Eukaryota</taxon>
        <taxon>Fungi</taxon>
        <taxon>Dikarya</taxon>
        <taxon>Ascomycota</taxon>
        <taxon>Pezizomycotina</taxon>
        <taxon>Eurotiomycetes</taxon>
        <taxon>Eurotiomycetidae</taxon>
        <taxon>Eurotiales</taxon>
        <taxon>Aspergillaceae</taxon>
        <taxon>Aspergillus</taxon>
        <taxon>Aspergillus subgen. Nidulantes</taxon>
    </lineage>
</organism>
<evidence type="ECO:0000313" key="2">
    <source>
        <dbReference type="EMBL" id="KAL2834282.1"/>
    </source>
</evidence>
<evidence type="ECO:0008006" key="4">
    <source>
        <dbReference type="Google" id="ProtNLM"/>
    </source>
</evidence>
<accession>A0ABR4J5F1</accession>
<reference evidence="2 3" key="1">
    <citation type="submission" date="2024-07" db="EMBL/GenBank/DDBJ databases">
        <title>Section-level genome sequencing and comparative genomics of Aspergillus sections Usti and Cavernicolus.</title>
        <authorList>
            <consortium name="Lawrence Berkeley National Laboratory"/>
            <person name="Nybo J.L."/>
            <person name="Vesth T.C."/>
            <person name="Theobald S."/>
            <person name="Frisvad J.C."/>
            <person name="Larsen T.O."/>
            <person name="Kjaerboelling I."/>
            <person name="Rothschild-Mancinelli K."/>
            <person name="Lyhne E.K."/>
            <person name="Kogle M.E."/>
            <person name="Barry K."/>
            <person name="Clum A."/>
            <person name="Na H."/>
            <person name="Ledsgaard L."/>
            <person name="Lin J."/>
            <person name="Lipzen A."/>
            <person name="Kuo A."/>
            <person name="Riley R."/>
            <person name="Mondo S."/>
            <person name="LaButti K."/>
            <person name="Haridas S."/>
            <person name="Pangalinan J."/>
            <person name="Salamov A.A."/>
            <person name="Simmons B.A."/>
            <person name="Magnuson J.K."/>
            <person name="Chen J."/>
            <person name="Drula E."/>
            <person name="Henrissat B."/>
            <person name="Wiebenga A."/>
            <person name="Lubbers R.J."/>
            <person name="Gomes A.C."/>
            <person name="Makela M.R."/>
            <person name="Stajich J."/>
            <person name="Grigoriev I.V."/>
            <person name="Mortensen U.H."/>
            <person name="De vries R.P."/>
            <person name="Baker S.E."/>
            <person name="Andersen M.R."/>
        </authorList>
    </citation>
    <scope>NUCLEOTIDE SEQUENCE [LARGE SCALE GENOMIC DNA]</scope>
    <source>
        <strain evidence="2 3">CBS 600.67</strain>
    </source>
</reference>
<proteinExistence type="predicted"/>
<dbReference type="EMBL" id="JBFXLS010000002">
    <property type="protein sequence ID" value="KAL2834282.1"/>
    <property type="molecule type" value="Genomic_DNA"/>
</dbReference>
<keyword evidence="3" id="KW-1185">Reference proteome</keyword>
<comment type="caution">
    <text evidence="2">The sequence shown here is derived from an EMBL/GenBank/DDBJ whole genome shotgun (WGS) entry which is preliminary data.</text>
</comment>
<keyword evidence="1" id="KW-0812">Transmembrane</keyword>
<evidence type="ECO:0000313" key="3">
    <source>
        <dbReference type="Proteomes" id="UP001610335"/>
    </source>
</evidence>
<name>A0ABR4J5F1_9EURO</name>
<feature type="transmembrane region" description="Helical" evidence="1">
    <location>
        <begin position="15"/>
        <end position="32"/>
    </location>
</feature>